<keyword evidence="3" id="KW-1185">Reference proteome</keyword>
<reference evidence="2" key="1">
    <citation type="journal article" date="2014" name="Int. J. Syst. Evol. Microbiol.">
        <title>Complete genome sequence of Corynebacterium casei LMG S-19264T (=DSM 44701T), isolated from a smear-ripened cheese.</title>
        <authorList>
            <consortium name="US DOE Joint Genome Institute (JGI-PGF)"/>
            <person name="Walter F."/>
            <person name="Albersmeier A."/>
            <person name="Kalinowski J."/>
            <person name="Ruckert C."/>
        </authorList>
    </citation>
    <scope>NUCLEOTIDE SEQUENCE</scope>
    <source>
        <strain evidence="2">JCM 4234</strain>
    </source>
</reference>
<sequence length="63" mass="7220">MSHNPREHEALVRHGIRVTERVPLLIPPGEDDIGYLRAERERLDHDLPRPDRPAVPDAVPVSR</sequence>
<evidence type="ECO:0000313" key="3">
    <source>
        <dbReference type="Proteomes" id="UP000653493"/>
    </source>
</evidence>
<comment type="caution">
    <text evidence="2">The sequence shown here is derived from an EMBL/GenBank/DDBJ whole genome shotgun (WGS) entry which is preliminary data.</text>
</comment>
<dbReference type="Proteomes" id="UP000653493">
    <property type="component" value="Unassembled WGS sequence"/>
</dbReference>
<evidence type="ECO:0000313" key="2">
    <source>
        <dbReference type="EMBL" id="GGS40997.1"/>
    </source>
</evidence>
<feature type="region of interest" description="Disordered" evidence="1">
    <location>
        <begin position="44"/>
        <end position="63"/>
    </location>
</feature>
<organism evidence="2 3">
    <name type="scientific">Streptomyces griseoviridis</name>
    <dbReference type="NCBI Taxonomy" id="45398"/>
    <lineage>
        <taxon>Bacteria</taxon>
        <taxon>Bacillati</taxon>
        <taxon>Actinomycetota</taxon>
        <taxon>Actinomycetes</taxon>
        <taxon>Kitasatosporales</taxon>
        <taxon>Streptomycetaceae</taxon>
        <taxon>Streptomyces</taxon>
    </lineage>
</organism>
<gene>
    <name evidence="2" type="ORF">GCM10010238_33090</name>
</gene>
<evidence type="ECO:0000256" key="1">
    <source>
        <dbReference type="SAM" id="MobiDB-lite"/>
    </source>
</evidence>
<feature type="compositionally biased region" description="Basic and acidic residues" evidence="1">
    <location>
        <begin position="44"/>
        <end position="54"/>
    </location>
</feature>
<dbReference type="AlphaFoldDB" id="A0A918GJD4"/>
<dbReference type="EMBL" id="BMSL01000008">
    <property type="protein sequence ID" value="GGS40997.1"/>
    <property type="molecule type" value="Genomic_DNA"/>
</dbReference>
<accession>A0A918GJD4</accession>
<proteinExistence type="predicted"/>
<name>A0A918GJD4_STRGD</name>
<reference evidence="2" key="2">
    <citation type="submission" date="2020-09" db="EMBL/GenBank/DDBJ databases">
        <authorList>
            <person name="Sun Q."/>
            <person name="Ohkuma M."/>
        </authorList>
    </citation>
    <scope>NUCLEOTIDE SEQUENCE</scope>
    <source>
        <strain evidence="2">JCM 4234</strain>
    </source>
</reference>
<protein>
    <submittedName>
        <fullName evidence="2">Uncharacterized protein</fullName>
    </submittedName>
</protein>